<dbReference type="OrthoDB" id="340621at2157"/>
<dbReference type="KEGG" id="hdf:AArcSl_2604"/>
<reference evidence="2" key="1">
    <citation type="submission" date="2017-11" db="EMBL/GenBank/DDBJ databases">
        <title>Phenotypic and genomic properties of facultatively anaerobic sulfur-reducing natronoarchaea from hypersaline soda lakes.</title>
        <authorList>
            <person name="Sorokin D.Y."/>
            <person name="Kublanov I.V."/>
            <person name="Roman P."/>
            <person name="Sinninghe Damste J.S."/>
            <person name="Golyshin P.N."/>
            <person name="Rojo D."/>
            <person name="Ciordia S."/>
            <person name="Mena M.D.C."/>
            <person name="Ferrer M."/>
            <person name="Messina E."/>
            <person name="Smedile F."/>
            <person name="La Spada G."/>
            <person name="La Cono V."/>
            <person name="Yakimov M.M."/>
        </authorList>
    </citation>
    <scope>NUCLEOTIDE SEQUENCE [LARGE SCALE GENOMIC DNA]</scope>
    <source>
        <strain evidence="2">AArc-Sl</strain>
    </source>
</reference>
<accession>A0A343TMA1</accession>
<dbReference type="RefSeq" id="WP_133412168.1">
    <property type="nucleotide sequence ID" value="NZ_CP025066.1"/>
</dbReference>
<proteinExistence type="predicted"/>
<dbReference type="InterPro" id="IPR046037">
    <property type="entry name" value="DUF5995"/>
</dbReference>
<protein>
    <submittedName>
        <fullName evidence="1">Uncharacterized protein</fullName>
    </submittedName>
</protein>
<keyword evidence="2" id="KW-1185">Reference proteome</keyword>
<gene>
    <name evidence="1" type="ORF">AArcSl_2604</name>
</gene>
<dbReference type="EMBL" id="CP025066">
    <property type="protein sequence ID" value="AUX10223.1"/>
    <property type="molecule type" value="Genomic_DNA"/>
</dbReference>
<evidence type="ECO:0000313" key="2">
    <source>
        <dbReference type="Proteomes" id="UP000263012"/>
    </source>
</evidence>
<dbReference type="Proteomes" id="UP000263012">
    <property type="component" value="Chromosome"/>
</dbReference>
<evidence type="ECO:0000313" key="1">
    <source>
        <dbReference type="EMBL" id="AUX10223.1"/>
    </source>
</evidence>
<dbReference type="Pfam" id="PF19458">
    <property type="entry name" value="DUF5995"/>
    <property type="match status" value="1"/>
</dbReference>
<dbReference type="GeneID" id="37878963"/>
<organism evidence="1 2">
    <name type="scientific">Halalkaliarchaeum desulfuricum</name>
    <dbReference type="NCBI Taxonomy" id="2055893"/>
    <lineage>
        <taxon>Archaea</taxon>
        <taxon>Methanobacteriati</taxon>
        <taxon>Methanobacteriota</taxon>
        <taxon>Stenosarchaea group</taxon>
        <taxon>Halobacteria</taxon>
        <taxon>Halobacteriales</taxon>
        <taxon>Haloferacaceae</taxon>
        <taxon>Halalkaliarchaeum</taxon>
    </lineage>
</organism>
<dbReference type="AlphaFoldDB" id="A0A343TMA1"/>
<name>A0A343TMA1_9EURY</name>
<sequence>MIHASVSPWWLDTGVVRRLWRGIRLDTTQFTVGGSANPDLLELVAEPFESVEDVADRLGELEARLVERADRRCVFLTVYTEMTAQTAQEIAEGAFDDSEWMRSYLVRFAEYYRRAFRDFEIGRYSDVPDPWIVAFGTAIRGDALVVQDAFLGINAHIVYDLALTLSDVGLDPNRESKYADHRRVDDTLARLVAIQRELLAERYAPGLSRVGENLAGLDDRWSASALRGARETAWRAAVVRTGARWRPVEASTDWLLSRTATGGASLLLSPTVSPLTMRALHDVEANRFDLASYARAFHDRSTVELP</sequence>